<gene>
    <name evidence="1" type="ORF">E2C01_071798</name>
</gene>
<keyword evidence="2" id="KW-1185">Reference proteome</keyword>
<name>A0A5B7I605_PORTR</name>
<accession>A0A5B7I605</accession>
<reference evidence="1 2" key="1">
    <citation type="submission" date="2019-05" db="EMBL/GenBank/DDBJ databases">
        <title>Another draft genome of Portunus trituberculatus and its Hox gene families provides insights of decapod evolution.</title>
        <authorList>
            <person name="Jeong J.-H."/>
            <person name="Song I."/>
            <person name="Kim S."/>
            <person name="Choi T."/>
            <person name="Kim D."/>
            <person name="Ryu S."/>
            <person name="Kim W."/>
        </authorList>
    </citation>
    <scope>NUCLEOTIDE SEQUENCE [LARGE SCALE GENOMIC DNA]</scope>
    <source>
        <tissue evidence="1">Muscle</tissue>
    </source>
</reference>
<dbReference type="AlphaFoldDB" id="A0A5B7I605"/>
<evidence type="ECO:0000313" key="2">
    <source>
        <dbReference type="Proteomes" id="UP000324222"/>
    </source>
</evidence>
<evidence type="ECO:0000313" key="1">
    <source>
        <dbReference type="EMBL" id="MPC77346.1"/>
    </source>
</evidence>
<comment type="caution">
    <text evidence="1">The sequence shown here is derived from an EMBL/GenBank/DDBJ whole genome shotgun (WGS) entry which is preliminary data.</text>
</comment>
<organism evidence="1 2">
    <name type="scientific">Portunus trituberculatus</name>
    <name type="common">Swimming crab</name>
    <name type="synonym">Neptunus trituberculatus</name>
    <dbReference type="NCBI Taxonomy" id="210409"/>
    <lineage>
        <taxon>Eukaryota</taxon>
        <taxon>Metazoa</taxon>
        <taxon>Ecdysozoa</taxon>
        <taxon>Arthropoda</taxon>
        <taxon>Crustacea</taxon>
        <taxon>Multicrustacea</taxon>
        <taxon>Malacostraca</taxon>
        <taxon>Eumalacostraca</taxon>
        <taxon>Eucarida</taxon>
        <taxon>Decapoda</taxon>
        <taxon>Pleocyemata</taxon>
        <taxon>Brachyura</taxon>
        <taxon>Eubrachyura</taxon>
        <taxon>Portunoidea</taxon>
        <taxon>Portunidae</taxon>
        <taxon>Portuninae</taxon>
        <taxon>Portunus</taxon>
    </lineage>
</organism>
<protein>
    <submittedName>
        <fullName evidence="1">Uncharacterized protein</fullName>
    </submittedName>
</protein>
<proteinExistence type="predicted"/>
<dbReference type="Proteomes" id="UP000324222">
    <property type="component" value="Unassembled WGS sequence"/>
</dbReference>
<dbReference type="EMBL" id="VSRR010045651">
    <property type="protein sequence ID" value="MPC77346.1"/>
    <property type="molecule type" value="Genomic_DNA"/>
</dbReference>
<sequence>MTTTTTITTTTITTTNHLKLVLSVLVCARNGVKCLCAFVLHHQPGLSGVQTGQSGVAHHQAAHITEACATQH</sequence>